<feature type="domain" description="C2H2-type" evidence="12">
    <location>
        <begin position="247"/>
        <end position="275"/>
    </location>
</feature>
<dbReference type="OMA" id="CITETIP"/>
<dbReference type="GO" id="GO:0000977">
    <property type="term" value="F:RNA polymerase II transcription regulatory region sequence-specific DNA binding"/>
    <property type="evidence" value="ECO:0007669"/>
    <property type="project" value="TreeGrafter"/>
</dbReference>
<dbReference type="Proteomes" id="UP000682892">
    <property type="component" value="Chromosome 1"/>
</dbReference>
<feature type="domain" description="ZAD" evidence="13">
    <location>
        <begin position="6"/>
        <end position="79"/>
    </location>
</feature>
<evidence type="ECO:0000256" key="11">
    <source>
        <dbReference type="SAM" id="MobiDB-lite"/>
    </source>
</evidence>
<feature type="compositionally biased region" description="Basic residues" evidence="11">
    <location>
        <begin position="194"/>
        <end position="204"/>
    </location>
</feature>
<proteinExistence type="predicted"/>
<dbReference type="PROSITE" id="PS51915">
    <property type="entry name" value="ZAD"/>
    <property type="match status" value="1"/>
</dbReference>
<keyword evidence="5 10" id="KW-0862">Zinc</keyword>
<comment type="subcellular location">
    <subcellularLocation>
        <location evidence="1">Nucleus</location>
    </subcellularLocation>
</comment>
<feature type="binding site" evidence="10">
    <location>
        <position position="55"/>
    </location>
    <ligand>
        <name>Zn(2+)</name>
        <dbReference type="ChEBI" id="CHEBI:29105"/>
    </ligand>
</feature>
<dbReference type="SUPFAM" id="SSF57716">
    <property type="entry name" value="Glucocorticoid receptor-like (DNA-binding domain)"/>
    <property type="match status" value="1"/>
</dbReference>
<dbReference type="InterPro" id="IPR012934">
    <property type="entry name" value="Znf_AD"/>
</dbReference>
<name>Q172V8_AEDAE</name>
<dbReference type="SUPFAM" id="SSF57667">
    <property type="entry name" value="beta-beta-alpha zinc fingers"/>
    <property type="match status" value="3"/>
</dbReference>
<evidence type="ECO:0000259" key="12">
    <source>
        <dbReference type="PROSITE" id="PS50157"/>
    </source>
</evidence>
<gene>
    <name evidence="14" type="ORF">AaeL_AAEL007251</name>
</gene>
<feature type="compositionally biased region" description="Basic residues" evidence="11">
    <location>
        <begin position="168"/>
        <end position="180"/>
    </location>
</feature>
<feature type="domain" description="C2H2-type" evidence="12">
    <location>
        <begin position="305"/>
        <end position="333"/>
    </location>
</feature>
<dbReference type="InterPro" id="IPR013087">
    <property type="entry name" value="Znf_C2H2_type"/>
</dbReference>
<dbReference type="PROSITE" id="PS00028">
    <property type="entry name" value="ZINC_FINGER_C2H2_1"/>
    <property type="match status" value="4"/>
</dbReference>
<dbReference type="Pfam" id="PF00096">
    <property type="entry name" value="zf-C2H2"/>
    <property type="match status" value="4"/>
</dbReference>
<feature type="binding site" evidence="10">
    <location>
        <position position="8"/>
    </location>
    <ligand>
        <name>Zn(2+)</name>
        <dbReference type="ChEBI" id="CHEBI:29105"/>
    </ligand>
</feature>
<dbReference type="PROSITE" id="PS50157">
    <property type="entry name" value="ZINC_FINGER_C2H2_2"/>
    <property type="match status" value="6"/>
</dbReference>
<keyword evidence="6" id="KW-0805">Transcription regulation</keyword>
<dbReference type="GO" id="GO:0008270">
    <property type="term" value="F:zinc ion binding"/>
    <property type="evidence" value="ECO:0007669"/>
    <property type="project" value="UniProtKB-UniRule"/>
</dbReference>
<keyword evidence="2 10" id="KW-0479">Metal-binding</keyword>
<dbReference type="HOGENOM" id="CLU_002678_94_3_1"/>
<dbReference type="OrthoDB" id="7951541at2759"/>
<dbReference type="Pfam" id="PF07776">
    <property type="entry name" value="zf-AD"/>
    <property type="match status" value="1"/>
</dbReference>
<keyword evidence="7" id="KW-0804">Transcription</keyword>
<dbReference type="VEuPathDB" id="VectorBase:AAEL007251"/>
<dbReference type="InterPro" id="IPR036236">
    <property type="entry name" value="Znf_C2H2_sf"/>
</dbReference>
<dbReference type="PaxDb" id="7159-AAEL007251-PA"/>
<evidence type="ECO:0000313" key="14">
    <source>
        <dbReference type="EMBL" id="EAT41071.1"/>
    </source>
</evidence>
<evidence type="ECO:0000256" key="9">
    <source>
        <dbReference type="PROSITE-ProRule" id="PRU00042"/>
    </source>
</evidence>
<reference evidence="14" key="2">
    <citation type="journal article" date="2007" name="Science">
        <title>Genome sequence of Aedes aegypti, a major arbovirus vector.</title>
        <authorList>
            <person name="Nene V."/>
            <person name="Wortman J.R."/>
            <person name="Lawson D."/>
            <person name="Haas B."/>
            <person name="Kodira C."/>
            <person name="Tu Z.J."/>
            <person name="Loftus B."/>
            <person name="Xi Z."/>
            <person name="Megy K."/>
            <person name="Grabherr M."/>
            <person name="Ren Q."/>
            <person name="Zdobnov E.M."/>
            <person name="Lobo N.F."/>
            <person name="Campbell K.S."/>
            <person name="Brown S.E."/>
            <person name="Bonaldo M.F."/>
            <person name="Zhu J."/>
            <person name="Sinkins S.P."/>
            <person name="Hogenkamp D.G."/>
            <person name="Amedeo P."/>
            <person name="Arensburger P."/>
            <person name="Atkinson P.W."/>
            <person name="Bidwell S."/>
            <person name="Biedler J."/>
            <person name="Birney E."/>
            <person name="Bruggner R.V."/>
            <person name="Costas J."/>
            <person name="Coy M.R."/>
            <person name="Crabtree J."/>
            <person name="Crawford M."/>
            <person name="Debruyn B."/>
            <person name="Decaprio D."/>
            <person name="Eiglmeier K."/>
            <person name="Eisenstadt E."/>
            <person name="El-Dorry H."/>
            <person name="Gelbart W.M."/>
            <person name="Gomes S.L."/>
            <person name="Hammond M."/>
            <person name="Hannick L.I."/>
            <person name="Hogan J.R."/>
            <person name="Holmes M.H."/>
            <person name="Jaffe D."/>
            <person name="Johnston J.S."/>
            <person name="Kennedy R.C."/>
            <person name="Koo H."/>
            <person name="Kravitz S."/>
            <person name="Kriventseva E.V."/>
            <person name="Kulp D."/>
            <person name="Labutti K."/>
            <person name="Lee E."/>
            <person name="Li S."/>
            <person name="Lovin D.D."/>
            <person name="Mao C."/>
            <person name="Mauceli E."/>
            <person name="Menck C.F."/>
            <person name="Miller J.R."/>
            <person name="Montgomery P."/>
            <person name="Mori A."/>
            <person name="Nascimento A.L."/>
            <person name="Naveira H.F."/>
            <person name="Nusbaum C."/>
            <person name="O'leary S."/>
            <person name="Orvis J."/>
            <person name="Pertea M."/>
            <person name="Quesneville H."/>
            <person name="Reidenbach K.R."/>
            <person name="Rogers Y.H."/>
            <person name="Roth C.W."/>
            <person name="Schneider J.R."/>
            <person name="Schatz M."/>
            <person name="Shumway M."/>
            <person name="Stanke M."/>
            <person name="Stinson E.O."/>
            <person name="Tubio J.M."/>
            <person name="Vanzee J.P."/>
            <person name="Verjovski-Almeida S."/>
            <person name="Werner D."/>
            <person name="White O."/>
            <person name="Wyder S."/>
            <person name="Zeng Q."/>
            <person name="Zhao Q."/>
            <person name="Zhao Y."/>
            <person name="Hill C.A."/>
            <person name="Raikhel A.S."/>
            <person name="Soares M.B."/>
            <person name="Knudson D.L."/>
            <person name="Lee N.H."/>
            <person name="Galagan J."/>
            <person name="Salzberg S.L."/>
            <person name="Paulsen I.T."/>
            <person name="Dimopoulos G."/>
            <person name="Collins F.H."/>
            <person name="Birren B."/>
            <person name="Fraser-Liggett C.M."/>
            <person name="Severson D.W."/>
        </authorList>
    </citation>
    <scope>NUCLEOTIDE SEQUENCE [LARGE SCALE GENOMIC DNA]</scope>
    <source>
        <strain evidence="14">Liverpool</strain>
    </source>
</reference>
<sequence length="413" mass="47889">MDPGPQLCRLCLIPVDPDTVVILNQAVDLIDSILQLTTVDVIVDSLRRVFMCDQCQNTLDVCIQFRMMCLQNDASFRKMCAKQALSLDDMRDECDSWAAAFVPCKVEEASQHNDIVDKMEPEISLEDNRSQDGDDKHSLFDDMEVEKKSEMCITETIPENDDQQLPAKKPKVKKVRKKRDHHDQETGNKSSSKDRKRRKTAIKVKKPYKPPANRRYVKVQCQICGGFYNREHLAQHQTIHSDDRPMFACDLCPKKYPYKKNLKEHVKIVHKNTADYTCTECGKTFNRRGPLQSHYIAIHTDLKKYECKVCGEKFARSGTRNYHFKMHHTNLRPYSCQYCQMTFKRCNDLTLHHRTHTGEKPYKCDLCDKRFAKSYNVVIHKKSHRNAELRRAAQLKADNSEQGLNVGETGVLE</sequence>
<dbReference type="GO" id="GO:0005634">
    <property type="term" value="C:nucleus"/>
    <property type="evidence" value="ECO:0007669"/>
    <property type="project" value="UniProtKB-SubCell"/>
</dbReference>
<feature type="binding site" evidence="10">
    <location>
        <position position="11"/>
    </location>
    <ligand>
        <name>Zn(2+)</name>
        <dbReference type="ChEBI" id="CHEBI:29105"/>
    </ligand>
</feature>
<dbReference type="KEGG" id="aag:5568976"/>
<keyword evidence="3" id="KW-0677">Repeat</keyword>
<evidence type="ECO:0000256" key="7">
    <source>
        <dbReference type="ARBA" id="ARBA00023163"/>
    </source>
</evidence>
<dbReference type="Gene3D" id="3.30.160.60">
    <property type="entry name" value="Classic Zinc Finger"/>
    <property type="match status" value="5"/>
</dbReference>
<organism evidence="14 15">
    <name type="scientific">Aedes aegypti</name>
    <name type="common">Yellowfever mosquito</name>
    <name type="synonym">Culex aegypti</name>
    <dbReference type="NCBI Taxonomy" id="7159"/>
    <lineage>
        <taxon>Eukaryota</taxon>
        <taxon>Metazoa</taxon>
        <taxon>Ecdysozoa</taxon>
        <taxon>Arthropoda</taxon>
        <taxon>Hexapoda</taxon>
        <taxon>Insecta</taxon>
        <taxon>Pterygota</taxon>
        <taxon>Neoptera</taxon>
        <taxon>Endopterygota</taxon>
        <taxon>Diptera</taxon>
        <taxon>Nematocera</taxon>
        <taxon>Culicoidea</taxon>
        <taxon>Culicidae</taxon>
        <taxon>Culicinae</taxon>
        <taxon>Aedini</taxon>
        <taxon>Aedes</taxon>
        <taxon>Stegomyia</taxon>
    </lineage>
</organism>
<feature type="domain" description="C2H2-type" evidence="12">
    <location>
        <begin position="362"/>
        <end position="389"/>
    </location>
</feature>
<feature type="region of interest" description="Disordered" evidence="11">
    <location>
        <begin position="156"/>
        <end position="204"/>
    </location>
</feature>
<accession>Q172V8</accession>
<protein>
    <submittedName>
        <fullName evidence="14">AAEL007251-PA</fullName>
    </submittedName>
</protein>
<dbReference type="SMART" id="SM00868">
    <property type="entry name" value="zf-AD"/>
    <property type="match status" value="1"/>
</dbReference>
<dbReference type="PANTHER" id="PTHR24379">
    <property type="entry name" value="KRAB AND ZINC FINGER DOMAIN-CONTAINING"/>
    <property type="match status" value="1"/>
</dbReference>
<dbReference type="AlphaFoldDB" id="Q172V8"/>
<evidence type="ECO:0000256" key="2">
    <source>
        <dbReference type="ARBA" id="ARBA00022723"/>
    </source>
</evidence>
<evidence type="ECO:0000256" key="10">
    <source>
        <dbReference type="PROSITE-ProRule" id="PRU01263"/>
    </source>
</evidence>
<reference evidence="14" key="3">
    <citation type="submission" date="2012-09" db="EMBL/GenBank/DDBJ databases">
        <authorList>
            <consortium name="VectorBase"/>
        </authorList>
    </citation>
    <scope>NUCLEOTIDE SEQUENCE</scope>
    <source>
        <strain evidence="14">Liverpool</strain>
    </source>
</reference>
<evidence type="ECO:0000256" key="8">
    <source>
        <dbReference type="ARBA" id="ARBA00023242"/>
    </source>
</evidence>
<evidence type="ECO:0000256" key="1">
    <source>
        <dbReference type="ARBA" id="ARBA00004123"/>
    </source>
</evidence>
<evidence type="ECO:0000259" key="13">
    <source>
        <dbReference type="PROSITE" id="PS51915"/>
    </source>
</evidence>
<feature type="domain" description="C2H2-type" evidence="12">
    <location>
        <begin position="219"/>
        <end position="245"/>
    </location>
</feature>
<feature type="domain" description="C2H2-type" evidence="12">
    <location>
        <begin position="334"/>
        <end position="361"/>
    </location>
</feature>
<dbReference type="SMART" id="SM00355">
    <property type="entry name" value="ZnF_C2H2"/>
    <property type="match status" value="6"/>
</dbReference>
<reference evidence="14" key="1">
    <citation type="submission" date="2005-10" db="EMBL/GenBank/DDBJ databases">
        <authorList>
            <person name="Loftus B.J."/>
            <person name="Nene V.M."/>
            <person name="Hannick L.I."/>
            <person name="Bidwell S."/>
            <person name="Haas B."/>
            <person name="Amedeo P."/>
            <person name="Orvis J."/>
            <person name="Wortman J.R."/>
            <person name="White O.R."/>
            <person name="Salzberg S."/>
            <person name="Shumway M."/>
            <person name="Koo H."/>
            <person name="Zhao Y."/>
            <person name="Holmes M."/>
            <person name="Miller J."/>
            <person name="Schatz M."/>
            <person name="Pop M."/>
            <person name="Pai G."/>
            <person name="Utterback T."/>
            <person name="Rogers Y.-H."/>
            <person name="Kravitz S."/>
            <person name="Fraser C.M."/>
        </authorList>
    </citation>
    <scope>NUCLEOTIDE SEQUENCE</scope>
    <source>
        <strain evidence="14">Liverpool</strain>
    </source>
</reference>
<feature type="domain" description="C2H2-type" evidence="12">
    <location>
        <begin position="276"/>
        <end position="304"/>
    </location>
</feature>
<dbReference type="EMBL" id="CH477430">
    <property type="protein sequence ID" value="EAT41071.1"/>
    <property type="molecule type" value="Genomic_DNA"/>
</dbReference>
<dbReference type="FunFam" id="3.30.160.60:FF:001289">
    <property type="entry name" value="Zinc finger protein 574"/>
    <property type="match status" value="1"/>
</dbReference>
<feature type="region of interest" description="Disordered" evidence="11">
    <location>
        <begin position="113"/>
        <end position="138"/>
    </location>
</feature>
<keyword evidence="4 9" id="KW-0863">Zinc-finger</keyword>
<evidence type="ECO:0000256" key="5">
    <source>
        <dbReference type="ARBA" id="ARBA00022833"/>
    </source>
</evidence>
<dbReference type="eggNOG" id="KOG1721">
    <property type="taxonomic scope" value="Eukaryota"/>
</dbReference>
<dbReference type="GO" id="GO:0000981">
    <property type="term" value="F:DNA-binding transcription factor activity, RNA polymerase II-specific"/>
    <property type="evidence" value="ECO:0007669"/>
    <property type="project" value="TreeGrafter"/>
</dbReference>
<dbReference type="PANTHER" id="PTHR24379:SF127">
    <property type="entry name" value="BLOODY FINGERS-RELATED"/>
    <property type="match status" value="1"/>
</dbReference>
<keyword evidence="8" id="KW-0539">Nucleus</keyword>
<evidence type="ECO:0000256" key="4">
    <source>
        <dbReference type="ARBA" id="ARBA00022771"/>
    </source>
</evidence>
<evidence type="ECO:0000256" key="6">
    <source>
        <dbReference type="ARBA" id="ARBA00023015"/>
    </source>
</evidence>
<evidence type="ECO:0000256" key="3">
    <source>
        <dbReference type="ARBA" id="ARBA00022737"/>
    </source>
</evidence>
<evidence type="ECO:0000313" key="15">
    <source>
        <dbReference type="Proteomes" id="UP000682892"/>
    </source>
</evidence>
<feature type="binding site" evidence="10">
    <location>
        <position position="52"/>
    </location>
    <ligand>
        <name>Zn(2+)</name>
        <dbReference type="ChEBI" id="CHEBI:29105"/>
    </ligand>
</feature>
<dbReference type="PhylomeDB" id="Q172V8"/>